<name>A0AAW0RYS2_9HYPO</name>
<feature type="compositionally biased region" description="Low complexity" evidence="1">
    <location>
        <begin position="151"/>
        <end position="165"/>
    </location>
</feature>
<proteinExistence type="predicted"/>
<keyword evidence="3" id="KW-1185">Reference proteome</keyword>
<protein>
    <submittedName>
        <fullName evidence="2">Uncharacterized protein</fullName>
    </submittedName>
</protein>
<dbReference type="Proteomes" id="UP001397290">
    <property type="component" value="Unassembled WGS sequence"/>
</dbReference>
<dbReference type="EMBL" id="JAAHCF010000149">
    <property type="protein sequence ID" value="KAK8147407.1"/>
    <property type="molecule type" value="Genomic_DNA"/>
</dbReference>
<dbReference type="AlphaFoldDB" id="A0AAW0RYS2"/>
<evidence type="ECO:0000256" key="1">
    <source>
        <dbReference type="SAM" id="MobiDB-lite"/>
    </source>
</evidence>
<organism evidence="2 3">
    <name type="scientific">Beauveria asiatica</name>
    <dbReference type="NCBI Taxonomy" id="1069075"/>
    <lineage>
        <taxon>Eukaryota</taxon>
        <taxon>Fungi</taxon>
        <taxon>Dikarya</taxon>
        <taxon>Ascomycota</taxon>
        <taxon>Pezizomycotina</taxon>
        <taxon>Sordariomycetes</taxon>
        <taxon>Hypocreomycetidae</taxon>
        <taxon>Hypocreales</taxon>
        <taxon>Cordycipitaceae</taxon>
        <taxon>Beauveria</taxon>
    </lineage>
</organism>
<feature type="compositionally biased region" description="Acidic residues" evidence="1">
    <location>
        <begin position="396"/>
        <end position="413"/>
    </location>
</feature>
<accession>A0AAW0RYS2</accession>
<feature type="region of interest" description="Disordered" evidence="1">
    <location>
        <begin position="383"/>
        <end position="419"/>
    </location>
</feature>
<evidence type="ECO:0000313" key="3">
    <source>
        <dbReference type="Proteomes" id="UP001397290"/>
    </source>
</evidence>
<comment type="caution">
    <text evidence="2">The sequence shown here is derived from an EMBL/GenBank/DDBJ whole genome shotgun (WGS) entry which is preliminary data.</text>
</comment>
<sequence length="431" mass="48592">MSARFGRLLHAIYPPFSSHIQEDQQEIPRSTAMSSYRPTSPRELPPHRACTCDSTCVRNVETQLISGLGVLIDYLNKGNGEPQLSRLRRRAELWCETYFGSLDYTIGHLQGADRMTRDVVVPQSVLDVHPRLFDVRIPSHARLNPPPVGASSSSSSSRSTPSLVSDNDTEMESESDANSHLPASIEQDAGAGDTIQKQRRRGDHFCHQFPPYTEPVLLPDEAIEALLDRYDRHMALYEACRQERLLAALYEEAGVGASVPPEHRNLLFDRRVRAADLRGSPLLHHIPELLACLARLPPAPAYTQFLRNKQRRVDEHDVEQQIHRESLPYGPMTQPCPLPGLAGSVRMPRLGMDETAWRAEAREKGVYVDPFVDWVKEAQLSQQQRASLKRRRSSDTDDSDWDWDSNSDSDSDSADSSRRAAKRLVVGFRGW</sequence>
<feature type="region of interest" description="Disordered" evidence="1">
    <location>
        <begin position="139"/>
        <end position="199"/>
    </location>
</feature>
<gene>
    <name evidence="2" type="ORF">G3M48_001657</name>
</gene>
<evidence type="ECO:0000313" key="2">
    <source>
        <dbReference type="EMBL" id="KAK8147407.1"/>
    </source>
</evidence>
<reference evidence="2 3" key="1">
    <citation type="submission" date="2020-02" db="EMBL/GenBank/DDBJ databases">
        <title>Comparative genomics of the hypocrealean fungal genus Beauvera.</title>
        <authorList>
            <person name="Showalter D.N."/>
            <person name="Bushley K.E."/>
            <person name="Rehner S.A."/>
        </authorList>
    </citation>
    <scope>NUCLEOTIDE SEQUENCE [LARGE SCALE GENOMIC DNA]</scope>
    <source>
        <strain evidence="2 3">ARSEF4384</strain>
    </source>
</reference>